<gene>
    <name evidence="7" type="ORF">AAL_01039</name>
</gene>
<evidence type="ECO:0000256" key="1">
    <source>
        <dbReference type="ARBA" id="ARBA00004613"/>
    </source>
</evidence>
<evidence type="ECO:0000256" key="2">
    <source>
        <dbReference type="ARBA" id="ARBA00022525"/>
    </source>
</evidence>
<accession>A0A166VEK5</accession>
<feature type="chain" id="PRO_5007881130" description="AA1-like domain-containing protein" evidence="5">
    <location>
        <begin position="17"/>
        <end position="186"/>
    </location>
</feature>
<feature type="domain" description="AA1-like" evidence="6">
    <location>
        <begin position="42"/>
        <end position="170"/>
    </location>
</feature>
<keyword evidence="2" id="KW-0964">Secreted</keyword>
<evidence type="ECO:0000256" key="3">
    <source>
        <dbReference type="ARBA" id="ARBA00022729"/>
    </source>
</evidence>
<organism evidence="7 8">
    <name type="scientific">Moelleriella libera RCEF 2490</name>
    <dbReference type="NCBI Taxonomy" id="1081109"/>
    <lineage>
        <taxon>Eukaryota</taxon>
        <taxon>Fungi</taxon>
        <taxon>Dikarya</taxon>
        <taxon>Ascomycota</taxon>
        <taxon>Pezizomycotina</taxon>
        <taxon>Sordariomycetes</taxon>
        <taxon>Hypocreomycetidae</taxon>
        <taxon>Hypocreales</taxon>
        <taxon>Clavicipitaceae</taxon>
        <taxon>Moelleriella</taxon>
    </lineage>
</organism>
<name>A0A166VEK5_9HYPO</name>
<comment type="caution">
    <text evidence="7">The sequence shown here is derived from an EMBL/GenBank/DDBJ whole genome shotgun (WGS) entry which is preliminary data.</text>
</comment>
<sequence length="186" mass="20861">MHFVASIALLAGAALAAPAATLDTRQDAPCTRTSSLVRQWSVKDFDYHASYVFTTPAHQNSWGYVNFTLVNAVLNLKTQCSAASNQLQDFYYGNFIYNCTQFPEEVSTATFTFSRPQNELKVNQTWICPEEESQFWGEGGAKLKLDCKDETWKNPNWTVGQIYTSRTVTCNHIDAPIPIDSMRAIA</sequence>
<dbReference type="GO" id="GO:0005576">
    <property type="term" value="C:extracellular region"/>
    <property type="evidence" value="ECO:0007669"/>
    <property type="project" value="UniProtKB-SubCell"/>
</dbReference>
<dbReference type="Pfam" id="PF16541">
    <property type="entry name" value="AltA1"/>
    <property type="match status" value="1"/>
</dbReference>
<dbReference type="AlphaFoldDB" id="A0A166VEK5"/>
<keyword evidence="3 5" id="KW-0732">Signal</keyword>
<comment type="subcellular location">
    <subcellularLocation>
        <location evidence="1">Secreted</location>
    </subcellularLocation>
</comment>
<protein>
    <recommendedName>
        <fullName evidence="6">AA1-like domain-containing protein</fullName>
    </recommendedName>
</protein>
<evidence type="ECO:0000256" key="5">
    <source>
        <dbReference type="SAM" id="SignalP"/>
    </source>
</evidence>
<evidence type="ECO:0000313" key="7">
    <source>
        <dbReference type="EMBL" id="OAA33574.1"/>
    </source>
</evidence>
<dbReference type="EMBL" id="AZGY01000001">
    <property type="protein sequence ID" value="OAA33574.1"/>
    <property type="molecule type" value="Genomic_DNA"/>
</dbReference>
<dbReference type="InterPro" id="IPR032382">
    <property type="entry name" value="AltA1"/>
</dbReference>
<reference evidence="7 8" key="1">
    <citation type="journal article" date="2016" name="Genome Biol. Evol.">
        <title>Divergent and convergent evolution of fungal pathogenicity.</title>
        <authorList>
            <person name="Shang Y."/>
            <person name="Xiao G."/>
            <person name="Zheng P."/>
            <person name="Cen K."/>
            <person name="Zhan S."/>
            <person name="Wang C."/>
        </authorList>
    </citation>
    <scope>NUCLEOTIDE SEQUENCE [LARGE SCALE GENOMIC DNA]</scope>
    <source>
        <strain evidence="7 8">RCEF 2490</strain>
    </source>
</reference>
<proteinExistence type="predicted"/>
<dbReference type="Proteomes" id="UP000078544">
    <property type="component" value="Unassembled WGS sequence"/>
</dbReference>
<keyword evidence="4" id="KW-1015">Disulfide bond</keyword>
<evidence type="ECO:0000256" key="4">
    <source>
        <dbReference type="ARBA" id="ARBA00023157"/>
    </source>
</evidence>
<feature type="signal peptide" evidence="5">
    <location>
        <begin position="1"/>
        <end position="16"/>
    </location>
</feature>
<evidence type="ECO:0000259" key="6">
    <source>
        <dbReference type="Pfam" id="PF16541"/>
    </source>
</evidence>
<dbReference type="OrthoDB" id="3539798at2759"/>
<keyword evidence="8" id="KW-1185">Reference proteome</keyword>
<evidence type="ECO:0000313" key="8">
    <source>
        <dbReference type="Proteomes" id="UP000078544"/>
    </source>
</evidence>